<keyword evidence="3" id="KW-1185">Reference proteome</keyword>
<accession>A0A7H0GJA5</accession>
<dbReference type="KEGG" id="daer:H9K75_20850"/>
<dbReference type="Proteomes" id="UP000516028">
    <property type="component" value="Chromosome"/>
</dbReference>
<evidence type="ECO:0000256" key="1">
    <source>
        <dbReference type="SAM" id="Phobius"/>
    </source>
</evidence>
<keyword evidence="1" id="KW-0812">Transmembrane</keyword>
<dbReference type="EMBL" id="CP060783">
    <property type="protein sequence ID" value="QNP48371.1"/>
    <property type="molecule type" value="Genomic_DNA"/>
</dbReference>
<gene>
    <name evidence="2" type="ORF">H9K75_20850</name>
</gene>
<keyword evidence="1" id="KW-0472">Membrane</keyword>
<dbReference type="RefSeq" id="WP_187723969.1">
    <property type="nucleotide sequence ID" value="NZ_CP060783.1"/>
</dbReference>
<evidence type="ECO:0000313" key="3">
    <source>
        <dbReference type="Proteomes" id="UP000516028"/>
    </source>
</evidence>
<reference evidence="2 3" key="1">
    <citation type="submission" date="2020-08" db="EMBL/GenBank/DDBJ databases">
        <title>Genome sequence of Diaphorobacter aerolatus KACC 16536T.</title>
        <authorList>
            <person name="Hyun D.-W."/>
            <person name="Bae J.-W."/>
        </authorList>
    </citation>
    <scope>NUCLEOTIDE SEQUENCE [LARGE SCALE GENOMIC DNA]</scope>
    <source>
        <strain evidence="2 3">KACC 16536</strain>
    </source>
</reference>
<dbReference type="AlphaFoldDB" id="A0A7H0GJA5"/>
<feature type="transmembrane region" description="Helical" evidence="1">
    <location>
        <begin position="76"/>
        <end position="99"/>
    </location>
</feature>
<name>A0A7H0GJA5_9BURK</name>
<sequence>MKLTIRSRVLIYLGTLIYGNPKNFGINCSPEEFYCLPNERSATNPIAFHPLNAHKWENMRRALFLDLARRRAFKHITYVATAAAIVIFTGGFIATATIVKGKELVSSAQARMKTKDEISLRILAIQKEAKKLADDVQSGKISKEEYLLRAKELQNEFDKLEESK</sequence>
<protein>
    <submittedName>
        <fullName evidence="2">Uncharacterized protein</fullName>
    </submittedName>
</protein>
<keyword evidence="1" id="KW-1133">Transmembrane helix</keyword>
<proteinExistence type="predicted"/>
<evidence type="ECO:0000313" key="2">
    <source>
        <dbReference type="EMBL" id="QNP48371.1"/>
    </source>
</evidence>
<organism evidence="2 3">
    <name type="scientific">Diaphorobacter aerolatus</name>
    <dbReference type="NCBI Taxonomy" id="1288495"/>
    <lineage>
        <taxon>Bacteria</taxon>
        <taxon>Pseudomonadati</taxon>
        <taxon>Pseudomonadota</taxon>
        <taxon>Betaproteobacteria</taxon>
        <taxon>Burkholderiales</taxon>
        <taxon>Comamonadaceae</taxon>
        <taxon>Diaphorobacter</taxon>
    </lineage>
</organism>